<evidence type="ECO:0000313" key="10">
    <source>
        <dbReference type="Proteomes" id="UP000784435"/>
    </source>
</evidence>
<evidence type="ECO:0000256" key="4">
    <source>
        <dbReference type="ARBA" id="ARBA00023157"/>
    </source>
</evidence>
<dbReference type="PROSITE" id="PS00194">
    <property type="entry name" value="THIOREDOXIN_1"/>
    <property type="match status" value="1"/>
</dbReference>
<name>A0A921MD07_9MICO</name>
<dbReference type="PANTHER" id="PTHR45663">
    <property type="entry name" value="GEO12009P1"/>
    <property type="match status" value="1"/>
</dbReference>
<organism evidence="9 10">
    <name type="scientific">Brevibacterium senegalense</name>
    <dbReference type="NCBI Taxonomy" id="1033736"/>
    <lineage>
        <taxon>Bacteria</taxon>
        <taxon>Bacillati</taxon>
        <taxon>Actinomycetota</taxon>
        <taxon>Actinomycetes</taxon>
        <taxon>Micrococcales</taxon>
        <taxon>Brevibacteriaceae</taxon>
        <taxon>Brevibacterium</taxon>
    </lineage>
</organism>
<dbReference type="InterPro" id="IPR036249">
    <property type="entry name" value="Thioredoxin-like_sf"/>
</dbReference>
<keyword evidence="5" id="KW-0676">Redox-active center</keyword>
<dbReference type="EMBL" id="DYUK01000135">
    <property type="protein sequence ID" value="HJG79984.1"/>
    <property type="molecule type" value="Genomic_DNA"/>
</dbReference>
<dbReference type="InterPro" id="IPR013766">
    <property type="entry name" value="Thioredoxin_domain"/>
</dbReference>
<sequence length="146" mass="15718">MSTHTITSENLQSTIADNDIVILDFWADWCGPCKSFAPVFEQASEQHSDIAFGKVDTEDQQQMAAAFGISSIPTLMVFREGVGVFRQAGALPAPQLEELITGVRGLDMEDVHAKVAEQQKKMAEEQAAKESQQGTGGAPGTSPTDF</sequence>
<keyword evidence="4" id="KW-1015">Disulfide bond</keyword>
<evidence type="ECO:0000256" key="3">
    <source>
        <dbReference type="ARBA" id="ARBA00022982"/>
    </source>
</evidence>
<accession>A0A921MD07</accession>
<reference evidence="9" key="2">
    <citation type="submission" date="2021-09" db="EMBL/GenBank/DDBJ databases">
        <authorList>
            <person name="Gilroy R."/>
        </authorList>
    </citation>
    <scope>NUCLEOTIDE SEQUENCE</scope>
    <source>
        <strain evidence="9">ChiGjej5B5-7349</strain>
    </source>
</reference>
<dbReference type="AlphaFoldDB" id="A0A921MD07"/>
<proteinExistence type="inferred from homology"/>
<evidence type="ECO:0000256" key="6">
    <source>
        <dbReference type="NCBIfam" id="TIGR01068"/>
    </source>
</evidence>
<dbReference type="PROSITE" id="PS51352">
    <property type="entry name" value="THIOREDOXIN_2"/>
    <property type="match status" value="1"/>
</dbReference>
<protein>
    <recommendedName>
        <fullName evidence="6">Thioredoxin</fullName>
    </recommendedName>
</protein>
<keyword evidence="2" id="KW-0813">Transport</keyword>
<comment type="similarity">
    <text evidence="1">Belongs to the thioredoxin family.</text>
</comment>
<evidence type="ECO:0000256" key="1">
    <source>
        <dbReference type="ARBA" id="ARBA00008987"/>
    </source>
</evidence>
<feature type="domain" description="Thioredoxin" evidence="8">
    <location>
        <begin position="1"/>
        <end position="105"/>
    </location>
</feature>
<comment type="caution">
    <text evidence="9">The sequence shown here is derived from an EMBL/GenBank/DDBJ whole genome shotgun (WGS) entry which is preliminary data.</text>
</comment>
<feature type="compositionally biased region" description="Basic and acidic residues" evidence="7">
    <location>
        <begin position="116"/>
        <end position="128"/>
    </location>
</feature>
<dbReference type="SUPFAM" id="SSF52833">
    <property type="entry name" value="Thioredoxin-like"/>
    <property type="match status" value="1"/>
</dbReference>
<dbReference type="CDD" id="cd02947">
    <property type="entry name" value="TRX_family"/>
    <property type="match status" value="1"/>
</dbReference>
<evidence type="ECO:0000256" key="2">
    <source>
        <dbReference type="ARBA" id="ARBA00022448"/>
    </source>
</evidence>
<dbReference type="InterPro" id="IPR005746">
    <property type="entry name" value="Thioredoxin"/>
</dbReference>
<dbReference type="PANTHER" id="PTHR45663:SF40">
    <property type="entry name" value="THIOREDOXIN 2"/>
    <property type="match status" value="1"/>
</dbReference>
<dbReference type="GO" id="GO:0015035">
    <property type="term" value="F:protein-disulfide reductase activity"/>
    <property type="evidence" value="ECO:0007669"/>
    <property type="project" value="UniProtKB-UniRule"/>
</dbReference>
<dbReference type="InterPro" id="IPR017937">
    <property type="entry name" value="Thioredoxin_CS"/>
</dbReference>
<keyword evidence="3" id="KW-0249">Electron transport</keyword>
<evidence type="ECO:0000256" key="5">
    <source>
        <dbReference type="ARBA" id="ARBA00023284"/>
    </source>
</evidence>
<feature type="region of interest" description="Disordered" evidence="7">
    <location>
        <begin position="116"/>
        <end position="146"/>
    </location>
</feature>
<dbReference type="Proteomes" id="UP000784435">
    <property type="component" value="Unassembled WGS sequence"/>
</dbReference>
<dbReference type="NCBIfam" id="TIGR01068">
    <property type="entry name" value="thioredoxin"/>
    <property type="match status" value="1"/>
</dbReference>
<gene>
    <name evidence="9" type="primary">trxA</name>
    <name evidence="9" type="ORF">K8V08_06200</name>
</gene>
<dbReference type="GO" id="GO:0005829">
    <property type="term" value="C:cytosol"/>
    <property type="evidence" value="ECO:0007669"/>
    <property type="project" value="TreeGrafter"/>
</dbReference>
<dbReference type="Gene3D" id="3.40.30.10">
    <property type="entry name" value="Glutaredoxin"/>
    <property type="match status" value="1"/>
</dbReference>
<evidence type="ECO:0000256" key="7">
    <source>
        <dbReference type="SAM" id="MobiDB-lite"/>
    </source>
</evidence>
<evidence type="ECO:0000313" key="9">
    <source>
        <dbReference type="EMBL" id="HJG79984.1"/>
    </source>
</evidence>
<evidence type="ECO:0000259" key="8">
    <source>
        <dbReference type="PROSITE" id="PS51352"/>
    </source>
</evidence>
<dbReference type="PRINTS" id="PR00421">
    <property type="entry name" value="THIOREDOXIN"/>
</dbReference>
<reference evidence="9" key="1">
    <citation type="journal article" date="2021" name="PeerJ">
        <title>Extensive microbial diversity within the chicken gut microbiome revealed by metagenomics and culture.</title>
        <authorList>
            <person name="Gilroy R."/>
            <person name="Ravi A."/>
            <person name="Getino M."/>
            <person name="Pursley I."/>
            <person name="Horton D.L."/>
            <person name="Alikhan N.F."/>
            <person name="Baker D."/>
            <person name="Gharbi K."/>
            <person name="Hall N."/>
            <person name="Watson M."/>
            <person name="Adriaenssens E.M."/>
            <person name="Foster-Nyarko E."/>
            <person name="Jarju S."/>
            <person name="Secka A."/>
            <person name="Antonio M."/>
            <person name="Oren A."/>
            <person name="Chaudhuri R.R."/>
            <person name="La Ragione R."/>
            <person name="Hildebrand F."/>
            <person name="Pallen M.J."/>
        </authorList>
    </citation>
    <scope>NUCLEOTIDE SEQUENCE</scope>
    <source>
        <strain evidence="9">ChiGjej5B5-7349</strain>
    </source>
</reference>
<dbReference type="Pfam" id="PF00085">
    <property type="entry name" value="Thioredoxin"/>
    <property type="match status" value="1"/>
</dbReference>